<dbReference type="AlphaFoldDB" id="A0A212KAQ2"/>
<proteinExistence type="predicted"/>
<protein>
    <submittedName>
        <fullName evidence="1">Uncharacterized protein</fullName>
    </submittedName>
</protein>
<accession>A0A212KAQ2</accession>
<name>A0A212KAQ2_9FIRM</name>
<gene>
    <name evidence="1" type="ORF">KL86CLO1_12513</name>
</gene>
<sequence>MRGARDTRSSLSARCCKLRRTMSLYGERFLNILANGGNDSLSGIVKYYNGRLAQCYG</sequence>
<dbReference type="EMBL" id="FLUN01000001">
    <property type="protein sequence ID" value="SBW08760.1"/>
    <property type="molecule type" value="Genomic_DNA"/>
</dbReference>
<evidence type="ECO:0000313" key="1">
    <source>
        <dbReference type="EMBL" id="SBW08760.1"/>
    </source>
</evidence>
<reference evidence="1" key="1">
    <citation type="submission" date="2016-04" db="EMBL/GenBank/DDBJ databases">
        <authorList>
            <person name="Evans L.H."/>
            <person name="Alamgir A."/>
            <person name="Owens N."/>
            <person name="Weber N.D."/>
            <person name="Virtaneva K."/>
            <person name="Barbian K."/>
            <person name="Babar A."/>
            <person name="Rosenke K."/>
        </authorList>
    </citation>
    <scope>NUCLEOTIDE SEQUENCE</scope>
    <source>
        <strain evidence="1">86</strain>
    </source>
</reference>
<organism evidence="1">
    <name type="scientific">uncultured Eubacteriales bacterium</name>
    <dbReference type="NCBI Taxonomy" id="172733"/>
    <lineage>
        <taxon>Bacteria</taxon>
        <taxon>Bacillati</taxon>
        <taxon>Bacillota</taxon>
        <taxon>Clostridia</taxon>
        <taxon>Eubacteriales</taxon>
        <taxon>environmental samples</taxon>
    </lineage>
</organism>